<evidence type="ECO:0000313" key="1">
    <source>
        <dbReference type="EMBL" id="KAA1082064.1"/>
    </source>
</evidence>
<dbReference type="Proteomes" id="UP000325313">
    <property type="component" value="Unassembled WGS sequence"/>
</dbReference>
<name>A0A5B0N0V5_PUCGR</name>
<evidence type="ECO:0000313" key="2">
    <source>
        <dbReference type="Proteomes" id="UP000325313"/>
    </source>
</evidence>
<protein>
    <submittedName>
        <fullName evidence="1">Uncharacterized protein</fullName>
    </submittedName>
</protein>
<accession>A0A5B0N0V5</accession>
<reference evidence="1 2" key="1">
    <citation type="submission" date="2019-05" db="EMBL/GenBank/DDBJ databases">
        <title>Emergence of the Ug99 lineage of the wheat stem rust pathogen through somatic hybridization.</title>
        <authorList>
            <person name="Li F."/>
            <person name="Upadhyaya N.M."/>
            <person name="Sperschneider J."/>
            <person name="Matny O."/>
            <person name="Nguyen-Phuc H."/>
            <person name="Mago R."/>
            <person name="Raley C."/>
            <person name="Miller M.E."/>
            <person name="Silverstein K.A.T."/>
            <person name="Henningsen E."/>
            <person name="Hirsch C.D."/>
            <person name="Visser B."/>
            <person name="Pretorius Z.A."/>
            <person name="Steffenson B.J."/>
            <person name="Schwessinger B."/>
            <person name="Dodds P.N."/>
            <person name="Figueroa M."/>
        </authorList>
    </citation>
    <scope>NUCLEOTIDE SEQUENCE [LARGE SCALE GENOMIC DNA]</scope>
    <source>
        <strain evidence="1 2">Ug99</strain>
    </source>
</reference>
<organism evidence="1 2">
    <name type="scientific">Puccinia graminis f. sp. tritici</name>
    <dbReference type="NCBI Taxonomy" id="56615"/>
    <lineage>
        <taxon>Eukaryota</taxon>
        <taxon>Fungi</taxon>
        <taxon>Dikarya</taxon>
        <taxon>Basidiomycota</taxon>
        <taxon>Pucciniomycotina</taxon>
        <taxon>Pucciniomycetes</taxon>
        <taxon>Pucciniales</taxon>
        <taxon>Pucciniaceae</taxon>
        <taxon>Puccinia</taxon>
    </lineage>
</organism>
<dbReference type="EMBL" id="VDEP01000439">
    <property type="protein sequence ID" value="KAA1082064.1"/>
    <property type="molecule type" value="Genomic_DNA"/>
</dbReference>
<dbReference type="AlphaFoldDB" id="A0A5B0N0V5"/>
<gene>
    <name evidence="1" type="ORF">PGTUg99_011732</name>
</gene>
<proteinExistence type="predicted"/>
<comment type="caution">
    <text evidence="1">The sequence shown here is derived from an EMBL/GenBank/DDBJ whole genome shotgun (WGS) entry which is preliminary data.</text>
</comment>
<sequence length="62" mass="7088">MASDLFQEKRRTFEQVNLLAMHLEKATKEDDQTFWKLFAAHAASGKFDNLEPFKGLVMAVSV</sequence>